<dbReference type="GO" id="GO:0046872">
    <property type="term" value="F:metal ion binding"/>
    <property type="evidence" value="ECO:0007669"/>
    <property type="project" value="UniProtKB-KW"/>
</dbReference>
<organism evidence="12 13">
    <name type="scientific">Amycolatopsis methanolica 239</name>
    <dbReference type="NCBI Taxonomy" id="1068978"/>
    <lineage>
        <taxon>Bacteria</taxon>
        <taxon>Bacillati</taxon>
        <taxon>Actinomycetota</taxon>
        <taxon>Actinomycetes</taxon>
        <taxon>Pseudonocardiales</taxon>
        <taxon>Pseudonocardiaceae</taxon>
        <taxon>Amycolatopsis</taxon>
        <taxon>Amycolatopsis methanolica group</taxon>
    </lineage>
</organism>
<dbReference type="PANTHER" id="PTHR21240">
    <property type="entry name" value="2-AMINO-3-CARBOXYLMUCONATE-6-SEMIALDEHYDE DECARBOXYLASE"/>
    <property type="match status" value="1"/>
</dbReference>
<name>A0A076MTZ9_AMYME</name>
<comment type="similarity">
    <text evidence="2">Belongs to the metallo-dependent hydrolases superfamily. ACMSD family.</text>
</comment>
<evidence type="ECO:0000256" key="10">
    <source>
        <dbReference type="ARBA" id="ARBA00031120"/>
    </source>
</evidence>
<evidence type="ECO:0000256" key="3">
    <source>
        <dbReference type="ARBA" id="ARBA00011245"/>
    </source>
</evidence>
<dbReference type="EC" id="4.1.1.45" evidence="4"/>
<comment type="pathway">
    <text evidence="1">Secondary metabolite metabolism; quinolate metabolism.</text>
</comment>
<evidence type="ECO:0000256" key="5">
    <source>
        <dbReference type="ARBA" id="ARBA00021214"/>
    </source>
</evidence>
<dbReference type="KEGG" id="amq:AMETH_1190"/>
<dbReference type="GO" id="GO:0005829">
    <property type="term" value="C:cytosol"/>
    <property type="evidence" value="ECO:0007669"/>
    <property type="project" value="TreeGrafter"/>
</dbReference>
<sequence>MDLHTHYMPAGLPSFAESKGDSRWPRLVPGSGGQGEIVRGTSTFRVVRQACWDITERISEMDRFGVDVQVISPVPVSLTYWASGPDAAEFARIQNDEIAEAVRGSAGRLIGFAGVPLQDTDLAIEEMRRVVGELGLHGIEIGTVVGTDELDHERLRPFFAAAARLGVPLLVHPIDGPCIGRSADPLGAFSIGMLTDTAVAARALVCGGVLTQLPDLRVCLCHGGGSFPWIYPRLRFGAVLDGDDSTGDRLDADLRRLFVDSLVFDPRHYALLTERFGTDHVVLGTDYPFFSLDGPGPDLAMENGLSEHDRAAIRGRNALDFLQREHIGAARS</sequence>
<dbReference type="InterPro" id="IPR032465">
    <property type="entry name" value="ACMSD"/>
</dbReference>
<dbReference type="RefSeq" id="WP_017987148.1">
    <property type="nucleotide sequence ID" value="NZ_AQUL01000001.1"/>
</dbReference>
<comment type="subunit">
    <text evidence="3">Monomer.</text>
</comment>
<gene>
    <name evidence="12" type="ORF">AMETH_1190</name>
</gene>
<dbReference type="Pfam" id="PF04909">
    <property type="entry name" value="Amidohydro_2"/>
    <property type="match status" value="1"/>
</dbReference>
<keyword evidence="7" id="KW-0210">Decarboxylase</keyword>
<dbReference type="InterPro" id="IPR006680">
    <property type="entry name" value="Amidohydro-rel"/>
</dbReference>
<feature type="domain" description="Amidohydrolase-related" evidence="11">
    <location>
        <begin position="2"/>
        <end position="322"/>
    </location>
</feature>
<dbReference type="STRING" id="1068978.AMETH_1190"/>
<dbReference type="eggNOG" id="COG2159">
    <property type="taxonomic scope" value="Bacteria"/>
</dbReference>
<evidence type="ECO:0000313" key="13">
    <source>
        <dbReference type="Proteomes" id="UP000062973"/>
    </source>
</evidence>
<evidence type="ECO:0000256" key="7">
    <source>
        <dbReference type="ARBA" id="ARBA00022793"/>
    </source>
</evidence>
<evidence type="ECO:0000256" key="2">
    <source>
        <dbReference type="ARBA" id="ARBA00005871"/>
    </source>
</evidence>
<evidence type="ECO:0000256" key="4">
    <source>
        <dbReference type="ARBA" id="ARBA00012365"/>
    </source>
</evidence>
<dbReference type="SUPFAM" id="SSF51556">
    <property type="entry name" value="Metallo-dependent hydrolases"/>
    <property type="match status" value="1"/>
</dbReference>
<evidence type="ECO:0000256" key="6">
    <source>
        <dbReference type="ARBA" id="ARBA00022723"/>
    </source>
</evidence>
<accession>A0A076MTZ9</accession>
<dbReference type="InterPro" id="IPR032466">
    <property type="entry name" value="Metal_Hydrolase"/>
</dbReference>
<keyword evidence="8" id="KW-0862">Zinc</keyword>
<dbReference type="PATRIC" id="fig|1068978.7.peg.1254"/>
<dbReference type="HOGENOM" id="CLU_039329_1_2_11"/>
<dbReference type="Gene3D" id="3.20.20.140">
    <property type="entry name" value="Metal-dependent hydrolases"/>
    <property type="match status" value="1"/>
</dbReference>
<keyword evidence="6" id="KW-0479">Metal-binding</keyword>
<reference evidence="12 13" key="1">
    <citation type="submission" date="2014-07" db="EMBL/GenBank/DDBJ databases">
        <title>Whole Genome Sequence of the Amycolatopsis methanolica 239.</title>
        <authorList>
            <person name="Tang B."/>
        </authorList>
    </citation>
    <scope>NUCLEOTIDE SEQUENCE [LARGE SCALE GENOMIC DNA]</scope>
    <source>
        <strain evidence="12 13">239</strain>
    </source>
</reference>
<protein>
    <recommendedName>
        <fullName evidence="5">2-amino-3-carboxymuconate-6-semialdehyde decarboxylase</fullName>
        <ecNumber evidence="4">4.1.1.45</ecNumber>
    </recommendedName>
    <alternativeName>
        <fullName evidence="10">Picolinate carboxylase</fullName>
    </alternativeName>
</protein>
<dbReference type="GO" id="GO:0001760">
    <property type="term" value="F:aminocarboxymuconate-semialdehyde decarboxylase activity"/>
    <property type="evidence" value="ECO:0007669"/>
    <property type="project" value="UniProtKB-EC"/>
</dbReference>
<keyword evidence="13" id="KW-1185">Reference proteome</keyword>
<evidence type="ECO:0000313" key="12">
    <source>
        <dbReference type="EMBL" id="AIJ21282.1"/>
    </source>
</evidence>
<dbReference type="PANTHER" id="PTHR21240:SF27">
    <property type="entry name" value="2-AMINO-3-CARBOXYMUCONATE-6-SEMIALDEHYDE DECARBOXYLASE"/>
    <property type="match status" value="1"/>
</dbReference>
<evidence type="ECO:0000256" key="8">
    <source>
        <dbReference type="ARBA" id="ARBA00022833"/>
    </source>
</evidence>
<proteinExistence type="inferred from homology"/>
<dbReference type="EMBL" id="CP009110">
    <property type="protein sequence ID" value="AIJ21282.1"/>
    <property type="molecule type" value="Genomic_DNA"/>
</dbReference>
<evidence type="ECO:0000256" key="9">
    <source>
        <dbReference type="ARBA" id="ARBA00023239"/>
    </source>
</evidence>
<dbReference type="AlphaFoldDB" id="A0A076MTZ9"/>
<evidence type="ECO:0000256" key="1">
    <source>
        <dbReference type="ARBA" id="ARBA00005079"/>
    </source>
</evidence>
<evidence type="ECO:0000259" key="11">
    <source>
        <dbReference type="Pfam" id="PF04909"/>
    </source>
</evidence>
<dbReference type="Proteomes" id="UP000062973">
    <property type="component" value="Chromosome"/>
</dbReference>
<dbReference type="GO" id="GO:0016787">
    <property type="term" value="F:hydrolase activity"/>
    <property type="evidence" value="ECO:0007669"/>
    <property type="project" value="InterPro"/>
</dbReference>
<dbReference type="GO" id="GO:0019748">
    <property type="term" value="P:secondary metabolic process"/>
    <property type="evidence" value="ECO:0007669"/>
    <property type="project" value="TreeGrafter"/>
</dbReference>
<keyword evidence="9" id="KW-0456">Lyase</keyword>